<accession>A0ABR2QKB0</accession>
<name>A0ABR2QKB0_9ROSI</name>
<protein>
    <submittedName>
        <fullName evidence="1">Uncharacterized protein</fullName>
    </submittedName>
</protein>
<evidence type="ECO:0000313" key="1">
    <source>
        <dbReference type="EMBL" id="KAK9000995.1"/>
    </source>
</evidence>
<organism evidence="1 2">
    <name type="scientific">Hibiscus sabdariffa</name>
    <name type="common">roselle</name>
    <dbReference type="NCBI Taxonomy" id="183260"/>
    <lineage>
        <taxon>Eukaryota</taxon>
        <taxon>Viridiplantae</taxon>
        <taxon>Streptophyta</taxon>
        <taxon>Embryophyta</taxon>
        <taxon>Tracheophyta</taxon>
        <taxon>Spermatophyta</taxon>
        <taxon>Magnoliopsida</taxon>
        <taxon>eudicotyledons</taxon>
        <taxon>Gunneridae</taxon>
        <taxon>Pentapetalae</taxon>
        <taxon>rosids</taxon>
        <taxon>malvids</taxon>
        <taxon>Malvales</taxon>
        <taxon>Malvaceae</taxon>
        <taxon>Malvoideae</taxon>
        <taxon>Hibiscus</taxon>
    </lineage>
</organism>
<evidence type="ECO:0000313" key="2">
    <source>
        <dbReference type="Proteomes" id="UP001396334"/>
    </source>
</evidence>
<comment type="caution">
    <text evidence="1">The sequence shown here is derived from an EMBL/GenBank/DDBJ whole genome shotgun (WGS) entry which is preliminary data.</text>
</comment>
<gene>
    <name evidence="1" type="ORF">V6N11_082789</name>
</gene>
<sequence length="71" mass="7971">MAKKTQQTKLTCKEGILVTSVIKVAAYCRGILQDSLSLSRHPLCHPAEEDYQRRRIDEVEALTVESNTIAI</sequence>
<proteinExistence type="predicted"/>
<dbReference type="Proteomes" id="UP001396334">
    <property type="component" value="Unassembled WGS sequence"/>
</dbReference>
<dbReference type="EMBL" id="JBBPBN010000036">
    <property type="protein sequence ID" value="KAK9000995.1"/>
    <property type="molecule type" value="Genomic_DNA"/>
</dbReference>
<reference evidence="1 2" key="1">
    <citation type="journal article" date="2024" name="G3 (Bethesda)">
        <title>Genome assembly of Hibiscus sabdariffa L. provides insights into metabolisms of medicinal natural products.</title>
        <authorList>
            <person name="Kim T."/>
        </authorList>
    </citation>
    <scope>NUCLEOTIDE SEQUENCE [LARGE SCALE GENOMIC DNA]</scope>
    <source>
        <strain evidence="1">TK-2024</strain>
        <tissue evidence="1">Old leaves</tissue>
    </source>
</reference>
<keyword evidence="2" id="KW-1185">Reference proteome</keyword>